<feature type="transmembrane region" description="Helical" evidence="1">
    <location>
        <begin position="12"/>
        <end position="29"/>
    </location>
</feature>
<protein>
    <recommendedName>
        <fullName evidence="4">DUF4760 domain-containing protein</fullName>
    </recommendedName>
</protein>
<organism evidence="2 3">
    <name type="scientific">Bordetella genomosp. 1</name>
    <dbReference type="NCBI Taxonomy" id="1395607"/>
    <lineage>
        <taxon>Bacteria</taxon>
        <taxon>Pseudomonadati</taxon>
        <taxon>Pseudomonadota</taxon>
        <taxon>Betaproteobacteria</taxon>
        <taxon>Burkholderiales</taxon>
        <taxon>Alcaligenaceae</taxon>
        <taxon>Bordetella</taxon>
    </lineage>
</organism>
<name>A0A261SH91_9BORD</name>
<dbReference type="OrthoDB" id="8690422at2"/>
<keyword evidence="1" id="KW-0472">Membrane</keyword>
<dbReference type="EMBL" id="NEVL01000003">
    <property type="protein sequence ID" value="OZI36312.1"/>
    <property type="molecule type" value="Genomic_DNA"/>
</dbReference>
<keyword evidence="1" id="KW-1133">Transmembrane helix</keyword>
<evidence type="ECO:0000256" key="1">
    <source>
        <dbReference type="SAM" id="Phobius"/>
    </source>
</evidence>
<evidence type="ECO:0008006" key="4">
    <source>
        <dbReference type="Google" id="ProtNLM"/>
    </source>
</evidence>
<dbReference type="Proteomes" id="UP000217005">
    <property type="component" value="Unassembled WGS sequence"/>
</dbReference>
<gene>
    <name evidence="2" type="ORF">CEG14_14975</name>
</gene>
<accession>A0A261SH91</accession>
<proteinExistence type="predicted"/>
<dbReference type="AlphaFoldDB" id="A0A261SH91"/>
<keyword evidence="1" id="KW-0812">Transmembrane</keyword>
<evidence type="ECO:0000313" key="2">
    <source>
        <dbReference type="EMBL" id="OZI36312.1"/>
    </source>
</evidence>
<reference evidence="2 3" key="1">
    <citation type="submission" date="2017-05" db="EMBL/GenBank/DDBJ databases">
        <title>Complete and WGS of Bordetella genogroups.</title>
        <authorList>
            <person name="Spilker T."/>
            <person name="LiPuma J."/>
        </authorList>
    </citation>
    <scope>NUCLEOTIDE SEQUENCE [LARGE SCALE GENOMIC DNA]</scope>
    <source>
        <strain evidence="2 3">AU17610</strain>
    </source>
</reference>
<dbReference type="RefSeq" id="WP_094827118.1">
    <property type="nucleotide sequence ID" value="NZ_NEVL01000003.1"/>
</dbReference>
<feature type="transmembrane region" description="Helical" evidence="1">
    <location>
        <begin position="35"/>
        <end position="55"/>
    </location>
</feature>
<sequence length="226" mass="25903">MESERLSCRAIAEIFGVALVVGIFVRNYPTQPGDWAGWVQAFGSIGALRVAIWVFERQRDADTKKAALAEIAQQRNFLLGVKAELSVNLQQYMSLVGRTVESQPTGVIAIQWPTPEKPFRVYESTAHLLGTLNDDDVRRRVITAYSLSSGLLETWNMHNELSRRYEELDEDDRTMRSVDSAKRKTSHYRILYRYSDVLRKYQTHAEEGLREAIDAIEGWEQRHVGL</sequence>
<comment type="caution">
    <text evidence="2">The sequence shown here is derived from an EMBL/GenBank/DDBJ whole genome shotgun (WGS) entry which is preliminary data.</text>
</comment>
<evidence type="ECO:0000313" key="3">
    <source>
        <dbReference type="Proteomes" id="UP000217005"/>
    </source>
</evidence>